<dbReference type="Pfam" id="PF06218">
    <property type="entry name" value="NPR2"/>
    <property type="match status" value="1"/>
</dbReference>
<proteinExistence type="inferred from homology"/>
<protein>
    <submittedName>
        <fullName evidence="3">Nitrogen permease regulator 2</fullName>
    </submittedName>
</protein>
<name>A0A9P4Q738_9PEZI</name>
<reference evidence="3" key="1">
    <citation type="journal article" date="2020" name="Stud. Mycol.">
        <title>101 Dothideomycetes genomes: a test case for predicting lifestyles and emergence of pathogens.</title>
        <authorList>
            <person name="Haridas S."/>
            <person name="Albert R."/>
            <person name="Binder M."/>
            <person name="Bloem J."/>
            <person name="Labutti K."/>
            <person name="Salamov A."/>
            <person name="Andreopoulos B."/>
            <person name="Baker S."/>
            <person name="Barry K."/>
            <person name="Bills G."/>
            <person name="Bluhm B."/>
            <person name="Cannon C."/>
            <person name="Castanera R."/>
            <person name="Culley D."/>
            <person name="Daum C."/>
            <person name="Ezra D."/>
            <person name="Gonzalez J."/>
            <person name="Henrissat B."/>
            <person name="Kuo A."/>
            <person name="Liang C."/>
            <person name="Lipzen A."/>
            <person name="Lutzoni F."/>
            <person name="Magnuson J."/>
            <person name="Mondo S."/>
            <person name="Nolan M."/>
            <person name="Ohm R."/>
            <person name="Pangilinan J."/>
            <person name="Park H.-J."/>
            <person name="Ramirez L."/>
            <person name="Alfaro M."/>
            <person name="Sun H."/>
            <person name="Tritt A."/>
            <person name="Yoshinaga Y."/>
            <person name="Zwiers L.-H."/>
            <person name="Turgeon B."/>
            <person name="Goodwin S."/>
            <person name="Spatafora J."/>
            <person name="Crous P."/>
            <person name="Grigoriev I."/>
        </authorList>
    </citation>
    <scope>NUCLEOTIDE SEQUENCE</scope>
    <source>
        <strain evidence="3">CBS 116435</strain>
    </source>
</reference>
<sequence length="529" mass="59225">MLRAIFYARFHPDRGPSIIHQYPPAGSVISAWDAANHNELFNVHDIVNYIIPTYELCERPLAIAVPAAASRPSDKQQARNSPASYRVLGFPVSIEDLKYDRNRFTFNVCYVLDADRDVRPWDLLVRKTAQFFKALEVEDGLLASEEDLPGLKWAGEEGYPAADVGIVHSVLEGVFEDLNAYGEACVRIDELHVLNLQLSREHDRPLPPRVQSYQVPLLIKELPSPSDWTWDLTLSKIVPSIDGIRHVAKIAEEADVELKLVKKTLRELLRHGCVLLLDLFHFQSCYMATPDFAWFVDDEEMIDECARYIADDPGSSFFGHAGRNDPSAGDSTTVPTTSRDRILDLYAALRPGLHLADFCLKHEAELAAIDIRRFITFGTIKGFLRRLHRYALVHDRSQQLPHNSSSSPTDGAGAETVSNSLAKSSEEMALELDKAWKKAALSSGWATPPSSLPDSPSFSRTAAGPGSGVMSRSTVSNEEARRAKDARLRRYLDGKHCLDQICVEVRMTEKQVVERLRSGGFGEVLLFWR</sequence>
<organism evidence="3 4">
    <name type="scientific">Polychaeton citri CBS 116435</name>
    <dbReference type="NCBI Taxonomy" id="1314669"/>
    <lineage>
        <taxon>Eukaryota</taxon>
        <taxon>Fungi</taxon>
        <taxon>Dikarya</taxon>
        <taxon>Ascomycota</taxon>
        <taxon>Pezizomycotina</taxon>
        <taxon>Dothideomycetes</taxon>
        <taxon>Dothideomycetidae</taxon>
        <taxon>Capnodiales</taxon>
        <taxon>Capnodiaceae</taxon>
        <taxon>Polychaeton</taxon>
    </lineage>
</organism>
<comment type="caution">
    <text evidence="3">The sequence shown here is derived from an EMBL/GenBank/DDBJ whole genome shotgun (WGS) entry which is preliminary data.</text>
</comment>
<keyword evidence="4" id="KW-1185">Reference proteome</keyword>
<dbReference type="GO" id="GO:1990130">
    <property type="term" value="C:GATOR1 complex"/>
    <property type="evidence" value="ECO:0007669"/>
    <property type="project" value="TreeGrafter"/>
</dbReference>
<feature type="compositionally biased region" description="Low complexity" evidence="2">
    <location>
        <begin position="448"/>
        <end position="459"/>
    </location>
</feature>
<dbReference type="EMBL" id="MU003809">
    <property type="protein sequence ID" value="KAF2719561.1"/>
    <property type="molecule type" value="Genomic_DNA"/>
</dbReference>
<dbReference type="PANTHER" id="PTHR12991:SF10">
    <property type="entry name" value="GATOR COMPLEX PROTEIN NPRL2"/>
    <property type="match status" value="1"/>
</dbReference>
<evidence type="ECO:0000256" key="1">
    <source>
        <dbReference type="ARBA" id="ARBA00008433"/>
    </source>
</evidence>
<accession>A0A9P4Q738</accession>
<dbReference type="GO" id="GO:0005774">
    <property type="term" value="C:vacuolar membrane"/>
    <property type="evidence" value="ECO:0007669"/>
    <property type="project" value="TreeGrafter"/>
</dbReference>
<feature type="region of interest" description="Disordered" evidence="2">
    <location>
        <begin position="397"/>
        <end position="419"/>
    </location>
</feature>
<dbReference type="Proteomes" id="UP000799441">
    <property type="component" value="Unassembled WGS sequence"/>
</dbReference>
<dbReference type="GO" id="GO:0010508">
    <property type="term" value="P:positive regulation of autophagy"/>
    <property type="evidence" value="ECO:0007669"/>
    <property type="project" value="TreeGrafter"/>
</dbReference>
<dbReference type="AlphaFoldDB" id="A0A9P4Q738"/>
<evidence type="ECO:0000313" key="3">
    <source>
        <dbReference type="EMBL" id="KAF2719561.1"/>
    </source>
</evidence>
<dbReference type="OrthoDB" id="338854at2759"/>
<evidence type="ECO:0000256" key="2">
    <source>
        <dbReference type="SAM" id="MobiDB-lite"/>
    </source>
</evidence>
<dbReference type="PANTHER" id="PTHR12991">
    <property type="entry name" value="NITROGEN PERMEASE REGULATOR 2/TUMOR SUPPRESSOR CANDIDATE 4"/>
    <property type="match status" value="1"/>
</dbReference>
<gene>
    <name evidence="3" type="ORF">K431DRAFT_286534</name>
</gene>
<feature type="compositionally biased region" description="Polar residues" evidence="2">
    <location>
        <begin position="398"/>
        <end position="409"/>
    </location>
</feature>
<feature type="region of interest" description="Disordered" evidence="2">
    <location>
        <begin position="446"/>
        <end position="481"/>
    </location>
</feature>
<evidence type="ECO:0000313" key="4">
    <source>
        <dbReference type="Proteomes" id="UP000799441"/>
    </source>
</evidence>
<dbReference type="GO" id="GO:1904262">
    <property type="term" value="P:negative regulation of TORC1 signaling"/>
    <property type="evidence" value="ECO:0007669"/>
    <property type="project" value="TreeGrafter"/>
</dbReference>
<dbReference type="InterPro" id="IPR009348">
    <property type="entry name" value="NPR2-like"/>
</dbReference>
<dbReference type="GO" id="GO:0005096">
    <property type="term" value="F:GTPase activator activity"/>
    <property type="evidence" value="ECO:0007669"/>
    <property type="project" value="TreeGrafter"/>
</dbReference>
<comment type="similarity">
    <text evidence="1">Belongs to the NPR2 family.</text>
</comment>